<keyword evidence="4" id="KW-1133">Transmembrane helix</keyword>
<organism evidence="6 7">
    <name type="scientific">Candidatus Corynebacterium gallistercoris</name>
    <dbReference type="NCBI Taxonomy" id="2838530"/>
    <lineage>
        <taxon>Bacteria</taxon>
        <taxon>Bacillati</taxon>
        <taxon>Actinomycetota</taxon>
        <taxon>Actinomycetes</taxon>
        <taxon>Mycobacteriales</taxon>
        <taxon>Corynebacteriaceae</taxon>
        <taxon>Corynebacterium</taxon>
    </lineage>
</organism>
<keyword evidence="2 3" id="KW-0067">ATP-binding</keyword>
<dbReference type="InterPro" id="IPR027417">
    <property type="entry name" value="P-loop_NTPase"/>
</dbReference>
<sequence>MQTQAPPTLPKDKQPFIRLLMPAIMLVAVVGMIAAMVLSGMGRNPISFIFPLMMLGSMAMMFQPGANVDEVRRSFHRHIDALADTLKRKKQQQLDTMTAAHPDPATLWTHLLTGTDVTAEPGVVRLGVALQAPVDPLEVPVGAPPEDLEPVSAMNLRAVAHSYATIEAPVSVEMDSFHCVVLVGPGAPGLARAMQAQLVMQPLESVSITGPHDEWLPHDGPKKVRFCTGSTPVMAGAVVTDPTEEWVDAAKGEGLYLNVGGEDEGWCLKAWTVDGWATFGIADQLSDVELAQICRGRSTVAGTTSLLELSGGDLRAPIGFAGSPVYLDIKESAEGGIGPHGLCVGATGSGKSELLKSIVISFAHQHPAEELNFVLVDFKGGASFLGFERLPHTSALITNLAEEAGLVDRMQDSLLGEMHRRQEKLRAAGMRTAAEYNKAFYGQMPALFIVVDEFSELLHARPEFADVFAAIGRLGRSLRMHLLLATQRLEEGRLRGLESHLSYRIALRTFSAAESRQLIGSTAAHELPATPGAAILAAHDKIRFQSAYVSGPELPRDQRLVRPLGAEVTADTTTMTMVIDRLAGPNANPVWLPPLPEALGASQIMAPQQPGIARIGLEDLPFEGKQVPLDVDVNRKHWAIVGQPGTGKSTLVRTMALALAMSSPGMVMYVFDPGGSLAHLARLPQVAAVVGEQGLPRMIDELEQTTGPRMLFIDGVDRLGEEEQRVIKLVTTGLEKGLHVVATALRWNFRPALRDVLTGQLELKMTPLDAHYRDAQKSLADVPGRGVSPRGKHVQFALTAGEDVEHVRALTAARGEPEVVMRTLPDAVSRAELDHPAAFAVGGPRLEPVAWDYASQPHLVVVGQAGAGATTALRSIVAAVQEQNVPAEFLITDARRGLLDLPGYCVPQDFRTRLGEWAETLRGRIPGSEVTPSQLATRSWWEGSELFVVVDDADADPGLDPLVPLLPYAADIGLHVVLARRSGQFARQAYHPLMQGLRDQAAWLLLSAPREDGPIAGQKLARTQPGRGVFVHSEPWVVHVAQEVAVHA</sequence>
<dbReference type="InterPro" id="IPR002543">
    <property type="entry name" value="FtsK_dom"/>
</dbReference>
<evidence type="ECO:0000256" key="2">
    <source>
        <dbReference type="ARBA" id="ARBA00022840"/>
    </source>
</evidence>
<evidence type="ECO:0000256" key="1">
    <source>
        <dbReference type="ARBA" id="ARBA00022741"/>
    </source>
</evidence>
<dbReference type="SMART" id="SM00382">
    <property type="entry name" value="AAA"/>
    <property type="match status" value="2"/>
</dbReference>
<comment type="caution">
    <text evidence="6">The sequence shown here is derived from an EMBL/GenBank/DDBJ whole genome shotgun (WGS) entry which is preliminary data.</text>
</comment>
<keyword evidence="1 3" id="KW-0547">Nucleotide-binding</keyword>
<dbReference type="SUPFAM" id="SSF52540">
    <property type="entry name" value="P-loop containing nucleoside triphosphate hydrolases"/>
    <property type="match status" value="3"/>
</dbReference>
<dbReference type="InterPro" id="IPR003593">
    <property type="entry name" value="AAA+_ATPase"/>
</dbReference>
<reference evidence="6" key="1">
    <citation type="journal article" date="2021" name="PeerJ">
        <title>Extensive microbial diversity within the chicken gut microbiome revealed by metagenomics and culture.</title>
        <authorList>
            <person name="Gilroy R."/>
            <person name="Ravi A."/>
            <person name="Getino M."/>
            <person name="Pursley I."/>
            <person name="Horton D.L."/>
            <person name="Alikhan N.F."/>
            <person name="Baker D."/>
            <person name="Gharbi K."/>
            <person name="Hall N."/>
            <person name="Watson M."/>
            <person name="Adriaenssens E.M."/>
            <person name="Foster-Nyarko E."/>
            <person name="Jarju S."/>
            <person name="Secka A."/>
            <person name="Antonio M."/>
            <person name="Oren A."/>
            <person name="Chaudhuri R.R."/>
            <person name="La Ragione R."/>
            <person name="Hildebrand F."/>
            <person name="Pallen M.J."/>
        </authorList>
    </citation>
    <scope>NUCLEOTIDE SEQUENCE</scope>
    <source>
        <strain evidence="6">4376</strain>
    </source>
</reference>
<keyword evidence="4" id="KW-0472">Membrane</keyword>
<evidence type="ECO:0000313" key="6">
    <source>
        <dbReference type="EMBL" id="HIW96508.1"/>
    </source>
</evidence>
<reference evidence="6" key="2">
    <citation type="submission" date="2021-04" db="EMBL/GenBank/DDBJ databases">
        <authorList>
            <person name="Gilroy R."/>
        </authorList>
    </citation>
    <scope>NUCLEOTIDE SEQUENCE</scope>
    <source>
        <strain evidence="6">4376</strain>
    </source>
</reference>
<dbReference type="InterPro" id="IPR050206">
    <property type="entry name" value="FtsK/SpoIIIE/SftA"/>
</dbReference>
<dbReference type="AlphaFoldDB" id="A0A9D1UR10"/>
<dbReference type="Proteomes" id="UP000824189">
    <property type="component" value="Unassembled WGS sequence"/>
</dbReference>
<dbReference type="PANTHER" id="PTHR22683">
    <property type="entry name" value="SPORULATION PROTEIN RELATED"/>
    <property type="match status" value="1"/>
</dbReference>
<accession>A0A9D1UR10</accession>
<dbReference type="Pfam" id="PF01580">
    <property type="entry name" value="FtsK_SpoIIIE"/>
    <property type="match status" value="2"/>
</dbReference>
<dbReference type="CDD" id="cd00009">
    <property type="entry name" value="AAA"/>
    <property type="match status" value="1"/>
</dbReference>
<dbReference type="Gene3D" id="3.40.50.300">
    <property type="entry name" value="P-loop containing nucleotide triphosphate hydrolases"/>
    <property type="match status" value="3"/>
</dbReference>
<dbReference type="PANTHER" id="PTHR22683:SF1">
    <property type="entry name" value="TYPE VII SECRETION SYSTEM PROTEIN ESSC"/>
    <property type="match status" value="1"/>
</dbReference>
<feature type="binding site" evidence="3">
    <location>
        <begin position="345"/>
        <end position="352"/>
    </location>
    <ligand>
        <name>ATP</name>
        <dbReference type="ChEBI" id="CHEBI:30616"/>
    </ligand>
</feature>
<feature type="domain" description="FtsK" evidence="5">
    <location>
        <begin position="322"/>
        <end position="516"/>
    </location>
</feature>
<feature type="transmembrane region" description="Helical" evidence="4">
    <location>
        <begin position="16"/>
        <end position="38"/>
    </location>
</feature>
<evidence type="ECO:0000259" key="5">
    <source>
        <dbReference type="PROSITE" id="PS50901"/>
    </source>
</evidence>
<proteinExistence type="predicted"/>
<dbReference type="PROSITE" id="PS50901">
    <property type="entry name" value="FTSK"/>
    <property type="match status" value="1"/>
</dbReference>
<gene>
    <name evidence="6" type="ORF">H9867_08545</name>
</gene>
<evidence type="ECO:0000256" key="4">
    <source>
        <dbReference type="SAM" id="Phobius"/>
    </source>
</evidence>
<name>A0A9D1UR10_9CORY</name>
<keyword evidence="4" id="KW-0812">Transmembrane</keyword>
<dbReference type="GO" id="GO:0005524">
    <property type="term" value="F:ATP binding"/>
    <property type="evidence" value="ECO:0007669"/>
    <property type="project" value="UniProtKB-UniRule"/>
</dbReference>
<evidence type="ECO:0000256" key="3">
    <source>
        <dbReference type="PROSITE-ProRule" id="PRU00289"/>
    </source>
</evidence>
<evidence type="ECO:0000313" key="7">
    <source>
        <dbReference type="Proteomes" id="UP000824189"/>
    </source>
</evidence>
<dbReference type="EMBL" id="DXFZ01000104">
    <property type="protein sequence ID" value="HIW96508.1"/>
    <property type="molecule type" value="Genomic_DNA"/>
</dbReference>
<feature type="transmembrane region" description="Helical" evidence="4">
    <location>
        <begin position="45"/>
        <end position="62"/>
    </location>
</feature>
<protein>
    <submittedName>
        <fullName evidence="6">DUF87 domain-containing protein</fullName>
    </submittedName>
</protein>
<dbReference type="GO" id="GO:0003677">
    <property type="term" value="F:DNA binding"/>
    <property type="evidence" value="ECO:0007669"/>
    <property type="project" value="InterPro"/>
</dbReference>